<name>A0ABX0WEV1_9RHOB</name>
<dbReference type="Proteomes" id="UP001429564">
    <property type="component" value="Unassembled WGS sequence"/>
</dbReference>
<dbReference type="Gene3D" id="3.30.70.1790">
    <property type="entry name" value="RepB DNA-primase, N-terminal domain"/>
    <property type="match status" value="1"/>
</dbReference>
<keyword evidence="2" id="KW-1185">Reference proteome</keyword>
<reference evidence="1 2" key="1">
    <citation type="submission" date="2018-05" db="EMBL/GenBank/DDBJ databases">
        <authorList>
            <person name="Zhang Y.-J."/>
        </authorList>
    </citation>
    <scope>NUCLEOTIDE SEQUENCE [LARGE SCALE GENOMIC DNA]</scope>
    <source>
        <strain evidence="1 2">CY04</strain>
    </source>
</reference>
<accession>A0ABX0WEV1</accession>
<evidence type="ECO:0000313" key="1">
    <source>
        <dbReference type="EMBL" id="NIZ63373.1"/>
    </source>
</evidence>
<dbReference type="EMBL" id="QHLQ01000038">
    <property type="protein sequence ID" value="NIZ63373.1"/>
    <property type="molecule type" value="Genomic_DNA"/>
</dbReference>
<evidence type="ECO:0000313" key="2">
    <source>
        <dbReference type="Proteomes" id="UP001429564"/>
    </source>
</evidence>
<comment type="caution">
    <text evidence="1">The sequence shown here is derived from an EMBL/GenBank/DDBJ whole genome shotgun (WGS) entry which is preliminary data.</text>
</comment>
<sequence>MITAFLHTATHRWPELNEPSILEIRALTDGKAADYRHFKPQEIEAAAIHSTELNAAGWNLYACVNPVAKGTVGAATDDDILAAFYCFADADDEHGANSIADAPLQPSMLVTTGTMPWRRLHGYWELDEPCRDMGAWRGIQKNIASKLGTDSCVINPSRIMRLAGTVSYPSNSKKQRGYVPERTTFEMTGTQ</sequence>
<protein>
    <submittedName>
        <fullName evidence="1">Uncharacterized protein</fullName>
    </submittedName>
</protein>
<gene>
    <name evidence="1" type="ORF">DL239_20615</name>
</gene>
<organism evidence="1 2">
    <name type="scientific">Parasedimentitalea denitrificans</name>
    <dbReference type="NCBI Taxonomy" id="2211118"/>
    <lineage>
        <taxon>Bacteria</taxon>
        <taxon>Pseudomonadati</taxon>
        <taxon>Pseudomonadota</taxon>
        <taxon>Alphaproteobacteria</taxon>
        <taxon>Rhodobacterales</taxon>
        <taxon>Paracoccaceae</taxon>
        <taxon>Parasedimentitalea</taxon>
    </lineage>
</organism>
<proteinExistence type="predicted"/>